<dbReference type="AlphaFoldDB" id="A0A9W9EZ24"/>
<dbReference type="PANTHER" id="PTHR36124">
    <property type="match status" value="1"/>
</dbReference>
<dbReference type="RefSeq" id="XP_056472578.1">
    <property type="nucleotide sequence ID" value="XM_056621772.1"/>
</dbReference>
<keyword evidence="2" id="KW-1185">Reference proteome</keyword>
<reference evidence="1" key="2">
    <citation type="journal article" date="2023" name="IMA Fungus">
        <title>Comparative genomic study of the Penicillium genus elucidates a diverse pangenome and 15 lateral gene transfer events.</title>
        <authorList>
            <person name="Petersen C."/>
            <person name="Sorensen T."/>
            <person name="Nielsen M.R."/>
            <person name="Sondergaard T.E."/>
            <person name="Sorensen J.L."/>
            <person name="Fitzpatrick D.A."/>
            <person name="Frisvad J.C."/>
            <person name="Nielsen K.L."/>
        </authorList>
    </citation>
    <scope>NUCLEOTIDE SEQUENCE</scope>
    <source>
        <strain evidence="1">IBT 30761</strain>
    </source>
</reference>
<comment type="caution">
    <text evidence="1">The sequence shown here is derived from an EMBL/GenBank/DDBJ whole genome shotgun (WGS) entry which is preliminary data.</text>
</comment>
<proteinExistence type="predicted"/>
<evidence type="ECO:0000313" key="2">
    <source>
        <dbReference type="Proteomes" id="UP001149074"/>
    </source>
</evidence>
<reference evidence="1" key="1">
    <citation type="submission" date="2022-11" db="EMBL/GenBank/DDBJ databases">
        <authorList>
            <person name="Petersen C."/>
        </authorList>
    </citation>
    <scope>NUCLEOTIDE SEQUENCE</scope>
    <source>
        <strain evidence="1">IBT 30761</strain>
    </source>
</reference>
<dbReference type="EMBL" id="JAPQKI010000009">
    <property type="protein sequence ID" value="KAJ5090597.1"/>
    <property type="molecule type" value="Genomic_DNA"/>
</dbReference>
<dbReference type="OrthoDB" id="545169at2759"/>
<organism evidence="1 2">
    <name type="scientific">Penicillium argentinense</name>
    <dbReference type="NCBI Taxonomy" id="1131581"/>
    <lineage>
        <taxon>Eukaryota</taxon>
        <taxon>Fungi</taxon>
        <taxon>Dikarya</taxon>
        <taxon>Ascomycota</taxon>
        <taxon>Pezizomycotina</taxon>
        <taxon>Eurotiomycetes</taxon>
        <taxon>Eurotiomycetidae</taxon>
        <taxon>Eurotiales</taxon>
        <taxon>Aspergillaceae</taxon>
        <taxon>Penicillium</taxon>
    </lineage>
</organism>
<protein>
    <submittedName>
        <fullName evidence="1">Uncharacterized protein</fullName>
    </submittedName>
</protein>
<dbReference type="GeneID" id="81360751"/>
<dbReference type="PANTHER" id="PTHR36124:SF4">
    <property type="entry name" value="ER-BOUND OXYGENASE MPAB_MPAB'_RUBBER OXYGENASE CATALYTIC DOMAIN-CONTAINING PROTEIN"/>
    <property type="match status" value="1"/>
</dbReference>
<name>A0A9W9EZ24_9EURO</name>
<accession>A0A9W9EZ24</accession>
<dbReference type="InterPro" id="IPR046366">
    <property type="entry name" value="MPAB"/>
</dbReference>
<sequence>MTKLFTATRQLNEKNAPKRAADTEVVLIEVHDRLPGSEMHLRGIARMNYLHARYRRAGKILDEDMLHTLGSAVVDIFHAVDTGEWRSLTNVERCAVGVFHKALGEAMEIPFTALPSFKNGWRDGGHFAEELCDWVKWYEGVAVKPAESNRVIGRQLMDLAVWNLPGFLRPLVRRVIATKLERHVRVSMGFTEPGAVVEGGPSRAVRVLDDKPDPKTGLYTIDLWIAHPWYVPSTFKNRWGLKAIFARLFGDGGVPGDGYGASGYDLRTIGPTAQEKRGLEETEAIYTELAQRDYAGGCPFHRPSATDS</sequence>
<evidence type="ECO:0000313" key="1">
    <source>
        <dbReference type="EMBL" id="KAJ5090597.1"/>
    </source>
</evidence>
<gene>
    <name evidence="1" type="ORF">N7532_009281</name>
</gene>
<dbReference type="GO" id="GO:0016491">
    <property type="term" value="F:oxidoreductase activity"/>
    <property type="evidence" value="ECO:0007669"/>
    <property type="project" value="InterPro"/>
</dbReference>
<dbReference type="Proteomes" id="UP001149074">
    <property type="component" value="Unassembled WGS sequence"/>
</dbReference>